<keyword evidence="1" id="KW-0378">Hydrolase</keyword>
<evidence type="ECO:0000259" key="2">
    <source>
        <dbReference type="Pfam" id="PF00326"/>
    </source>
</evidence>
<dbReference type="Pfam" id="PF00326">
    <property type="entry name" value="Peptidase_S9"/>
    <property type="match status" value="1"/>
</dbReference>
<reference evidence="3 4" key="1">
    <citation type="submission" date="2020-08" db="EMBL/GenBank/DDBJ databases">
        <title>Genome sequence of Weissella diestrammenae KACC 16890T.</title>
        <authorList>
            <person name="Hyun D.-W."/>
            <person name="Bae J.-W."/>
        </authorList>
    </citation>
    <scope>NUCLEOTIDE SEQUENCE [LARGE SCALE GENOMIC DNA]</scope>
    <source>
        <strain evidence="3 4">KACC 16890</strain>
    </source>
</reference>
<dbReference type="KEGG" id="wdi:H9L19_01075"/>
<accession>A0A7G9T5Z9</accession>
<proteinExistence type="predicted"/>
<keyword evidence="4" id="KW-1185">Reference proteome</keyword>
<evidence type="ECO:0000313" key="4">
    <source>
        <dbReference type="Proteomes" id="UP000515800"/>
    </source>
</evidence>
<organism evidence="3 4">
    <name type="scientific">Weissella diestrammenae</name>
    <dbReference type="NCBI Taxonomy" id="1162633"/>
    <lineage>
        <taxon>Bacteria</taxon>
        <taxon>Bacillati</taxon>
        <taxon>Bacillota</taxon>
        <taxon>Bacilli</taxon>
        <taxon>Lactobacillales</taxon>
        <taxon>Lactobacillaceae</taxon>
        <taxon>Weissella</taxon>
    </lineage>
</organism>
<feature type="domain" description="Peptidase S9 prolyl oligopeptidase catalytic" evidence="2">
    <location>
        <begin position="178"/>
        <end position="389"/>
    </location>
</feature>
<evidence type="ECO:0000313" key="3">
    <source>
        <dbReference type="EMBL" id="QNN75524.1"/>
    </source>
</evidence>
<dbReference type="PANTHER" id="PTHR42776">
    <property type="entry name" value="SERINE PEPTIDASE S9 FAMILY MEMBER"/>
    <property type="match status" value="1"/>
</dbReference>
<name>A0A7G9T5Z9_9LACO</name>
<dbReference type="SUPFAM" id="SSF53474">
    <property type="entry name" value="alpha/beta-Hydrolases"/>
    <property type="match status" value="1"/>
</dbReference>
<protein>
    <submittedName>
        <fullName evidence="3">S9 family peptidase</fullName>
    </submittedName>
</protein>
<dbReference type="Gene3D" id="3.40.50.1820">
    <property type="entry name" value="alpha/beta hydrolase"/>
    <property type="match status" value="1"/>
</dbReference>
<gene>
    <name evidence="3" type="ORF">H9L19_01075</name>
</gene>
<dbReference type="RefSeq" id="WP_187529356.1">
    <property type="nucleotide sequence ID" value="NZ_CP060724.1"/>
</dbReference>
<dbReference type="InterPro" id="IPR001375">
    <property type="entry name" value="Peptidase_S9_cat"/>
</dbReference>
<sequence length="395" mass="45002">MFTAKDAAFPNRRVSQLFLYQMLDHETFLQFSAEELSETPLSDTVFKAQNRYVQWLDNTTYAFETGYHGHNRLYLADISGARELVRDEAEALYDFKFLDDFALAVRSTSMHPSQLINLTSGKVILDPNQRYEEHQKYVFRSKNGDIVDGWFLPNQQHKKAPVIVYVHGGPHSAYGEAFFWEFQMLSRAGYNLVYVNPHGSTTYGQSFIESVIGHYGEQDFEDILTGLDVAIAQHSDLIDEQAQYIIGGSYGGFMTGWAITHTNRFKAAIAQRSVMDWQSLVGTSDIGYYYVASEMDAAPYTARGRKVLAEKSPITYAEQVVTPLLLMHGEYDMRTPIEQSEAFFAAVKLTTSTDVVMARLPQAWHDVSRHGLPSLRLDRMDLIVEWLTRYGTLRV</sequence>
<dbReference type="EMBL" id="CP060724">
    <property type="protein sequence ID" value="QNN75524.1"/>
    <property type="molecule type" value="Genomic_DNA"/>
</dbReference>
<dbReference type="AlphaFoldDB" id="A0A7G9T5Z9"/>
<evidence type="ECO:0000256" key="1">
    <source>
        <dbReference type="ARBA" id="ARBA00022801"/>
    </source>
</evidence>
<dbReference type="GO" id="GO:0006508">
    <property type="term" value="P:proteolysis"/>
    <property type="evidence" value="ECO:0007669"/>
    <property type="project" value="InterPro"/>
</dbReference>
<dbReference type="Proteomes" id="UP000515800">
    <property type="component" value="Chromosome"/>
</dbReference>
<dbReference type="PANTHER" id="PTHR42776:SF27">
    <property type="entry name" value="DIPEPTIDYL PEPTIDASE FAMILY MEMBER 6"/>
    <property type="match status" value="1"/>
</dbReference>
<dbReference type="GO" id="GO:0004252">
    <property type="term" value="F:serine-type endopeptidase activity"/>
    <property type="evidence" value="ECO:0007669"/>
    <property type="project" value="TreeGrafter"/>
</dbReference>
<dbReference type="InterPro" id="IPR029058">
    <property type="entry name" value="AB_hydrolase_fold"/>
</dbReference>